<dbReference type="EMBL" id="NAJO01000009">
    <property type="protein sequence ID" value="OQO10254.1"/>
    <property type="molecule type" value="Genomic_DNA"/>
</dbReference>
<proteinExistence type="predicted"/>
<keyword evidence="1" id="KW-0732">Signal</keyword>
<keyword evidence="3" id="KW-1185">Reference proteome</keyword>
<dbReference type="STRING" id="1507870.A0A1V8TG52"/>
<accession>A0A1V8TG52</accession>
<evidence type="ECO:0000256" key="1">
    <source>
        <dbReference type="SAM" id="SignalP"/>
    </source>
</evidence>
<dbReference type="OrthoDB" id="5337308at2759"/>
<reference evidence="3" key="1">
    <citation type="submission" date="2017-03" db="EMBL/GenBank/DDBJ databases">
        <title>Genomes of endolithic fungi from Antarctica.</title>
        <authorList>
            <person name="Coleine C."/>
            <person name="Masonjones S."/>
            <person name="Stajich J.E."/>
        </authorList>
    </citation>
    <scope>NUCLEOTIDE SEQUENCE [LARGE SCALE GENOMIC DNA]</scope>
    <source>
        <strain evidence="3">CCFEE 5527</strain>
    </source>
</reference>
<evidence type="ECO:0008006" key="4">
    <source>
        <dbReference type="Google" id="ProtNLM"/>
    </source>
</evidence>
<dbReference type="Proteomes" id="UP000192596">
    <property type="component" value="Unassembled WGS sequence"/>
</dbReference>
<protein>
    <recommendedName>
        <fullName evidence="4">Tyrosinase copper-binding domain-containing protein</fullName>
    </recommendedName>
</protein>
<gene>
    <name evidence="2" type="ORF">B0A48_04612</name>
</gene>
<sequence>MISIRLWLLHGVLDVLLLWSVLDWLVPLDDDIAPAGPTYDAYQPTNLVRVRPRTLITQSGDYKRAVKKGKAIICGFGTPSKMPAARFTKVSDLKDWGWDSMEMTAADVTGTLKNFEEALRQKQLPIASPPVKGVSWRHVRNTTHDSVFYPATGGRYDVLFEPSKGLIVPASSYGPSWYLSHKSGPSANLPPNTPLPKVSVWSDVSFLTWMQGTNDQNRQNLHYVVNINCINQTSIDVVSAALKRDGVKNGIPPKWPGHTFAQLRPGPFTRNDAYAAVLGTPNILGSGWLILQHQQQLGKKRVGAITVWDSSGNQNDDGLFQLSVMVEVIPITCADQGKDDGCHLS</sequence>
<organism evidence="2 3">
    <name type="scientific">Cryoendolithus antarcticus</name>
    <dbReference type="NCBI Taxonomy" id="1507870"/>
    <lineage>
        <taxon>Eukaryota</taxon>
        <taxon>Fungi</taxon>
        <taxon>Dikarya</taxon>
        <taxon>Ascomycota</taxon>
        <taxon>Pezizomycotina</taxon>
        <taxon>Dothideomycetes</taxon>
        <taxon>Dothideomycetidae</taxon>
        <taxon>Cladosporiales</taxon>
        <taxon>Cladosporiaceae</taxon>
        <taxon>Cryoendolithus</taxon>
    </lineage>
</organism>
<dbReference type="AlphaFoldDB" id="A0A1V8TG52"/>
<comment type="caution">
    <text evidence="2">The sequence shown here is derived from an EMBL/GenBank/DDBJ whole genome shotgun (WGS) entry which is preliminary data.</text>
</comment>
<evidence type="ECO:0000313" key="3">
    <source>
        <dbReference type="Proteomes" id="UP000192596"/>
    </source>
</evidence>
<feature type="signal peptide" evidence="1">
    <location>
        <begin position="1"/>
        <end position="23"/>
    </location>
</feature>
<name>A0A1V8TG52_9PEZI</name>
<dbReference type="InParanoid" id="A0A1V8TG52"/>
<evidence type="ECO:0000313" key="2">
    <source>
        <dbReference type="EMBL" id="OQO10254.1"/>
    </source>
</evidence>
<feature type="chain" id="PRO_5012325307" description="Tyrosinase copper-binding domain-containing protein" evidence="1">
    <location>
        <begin position="24"/>
        <end position="345"/>
    </location>
</feature>